<name>A0A1R3JGU2_9ROSI</name>
<sequence>VGFRRRKSASLKIIPSVLPLMSMYWYLGMSLLRMFCMLRVPLGVMELMISVPPRF</sequence>
<feature type="transmembrane region" description="Helical" evidence="1">
    <location>
        <begin position="24"/>
        <end position="49"/>
    </location>
</feature>
<gene>
    <name evidence="2" type="ORF">COLO4_16564</name>
</gene>
<evidence type="ECO:0000256" key="1">
    <source>
        <dbReference type="SAM" id="Phobius"/>
    </source>
</evidence>
<dbReference type="EMBL" id="AWUE01016171">
    <property type="protein sequence ID" value="OMO94011.1"/>
    <property type="molecule type" value="Genomic_DNA"/>
</dbReference>
<dbReference type="AlphaFoldDB" id="A0A1R3JGU2"/>
<organism evidence="2 3">
    <name type="scientific">Corchorus olitorius</name>
    <dbReference type="NCBI Taxonomy" id="93759"/>
    <lineage>
        <taxon>Eukaryota</taxon>
        <taxon>Viridiplantae</taxon>
        <taxon>Streptophyta</taxon>
        <taxon>Embryophyta</taxon>
        <taxon>Tracheophyta</taxon>
        <taxon>Spermatophyta</taxon>
        <taxon>Magnoliopsida</taxon>
        <taxon>eudicotyledons</taxon>
        <taxon>Gunneridae</taxon>
        <taxon>Pentapetalae</taxon>
        <taxon>rosids</taxon>
        <taxon>malvids</taxon>
        <taxon>Malvales</taxon>
        <taxon>Malvaceae</taxon>
        <taxon>Grewioideae</taxon>
        <taxon>Apeibeae</taxon>
        <taxon>Corchorus</taxon>
    </lineage>
</organism>
<comment type="caution">
    <text evidence="2">The sequence shown here is derived from an EMBL/GenBank/DDBJ whole genome shotgun (WGS) entry which is preliminary data.</text>
</comment>
<protein>
    <submittedName>
        <fullName evidence="2">Uncharacterized protein</fullName>
    </submittedName>
</protein>
<feature type="non-terminal residue" evidence="2">
    <location>
        <position position="1"/>
    </location>
</feature>
<reference evidence="3" key="1">
    <citation type="submission" date="2013-09" db="EMBL/GenBank/DDBJ databases">
        <title>Corchorus olitorius genome sequencing.</title>
        <authorList>
            <person name="Alam M."/>
            <person name="Haque M.S."/>
            <person name="Islam M.S."/>
            <person name="Emdad E.M."/>
            <person name="Islam M.M."/>
            <person name="Ahmed B."/>
            <person name="Halim A."/>
            <person name="Hossen Q.M.M."/>
            <person name="Hossain M.Z."/>
            <person name="Ahmed R."/>
            <person name="Khan M.M."/>
            <person name="Islam R."/>
            <person name="Rashid M.M."/>
            <person name="Khan S.A."/>
            <person name="Rahman M.S."/>
            <person name="Alam M."/>
            <person name="Yahiya A.S."/>
            <person name="Khan M.S."/>
            <person name="Azam M.S."/>
            <person name="Haque T."/>
            <person name="Lashkar M.Z.H."/>
            <person name="Akhand A.I."/>
            <person name="Morshed G."/>
            <person name="Roy S."/>
            <person name="Uddin K.S."/>
            <person name="Rabeya T."/>
            <person name="Hossain A.S."/>
            <person name="Chowdhury A."/>
            <person name="Snigdha A.R."/>
            <person name="Mortoza M.S."/>
            <person name="Matin S.A."/>
            <person name="Hoque S.M.E."/>
            <person name="Islam M.K."/>
            <person name="Roy D.K."/>
            <person name="Haider R."/>
            <person name="Moosa M.M."/>
            <person name="Elias S.M."/>
            <person name="Hasan A.M."/>
            <person name="Jahan S."/>
            <person name="Shafiuddin M."/>
            <person name="Mahmood N."/>
            <person name="Shommy N.S."/>
        </authorList>
    </citation>
    <scope>NUCLEOTIDE SEQUENCE [LARGE SCALE GENOMIC DNA]</scope>
    <source>
        <strain evidence="3">cv. O-4</strain>
    </source>
</reference>
<keyword evidence="1" id="KW-1133">Transmembrane helix</keyword>
<keyword evidence="1" id="KW-0812">Transmembrane</keyword>
<keyword evidence="3" id="KW-1185">Reference proteome</keyword>
<dbReference type="Proteomes" id="UP000187203">
    <property type="component" value="Unassembled WGS sequence"/>
</dbReference>
<accession>A0A1R3JGU2</accession>
<evidence type="ECO:0000313" key="2">
    <source>
        <dbReference type="EMBL" id="OMO94011.1"/>
    </source>
</evidence>
<keyword evidence="1" id="KW-0472">Membrane</keyword>
<proteinExistence type="predicted"/>
<evidence type="ECO:0000313" key="3">
    <source>
        <dbReference type="Proteomes" id="UP000187203"/>
    </source>
</evidence>